<keyword evidence="2" id="KW-1185">Reference proteome</keyword>
<comment type="caution">
    <text evidence="1">The sequence shown here is derived from an EMBL/GenBank/DDBJ whole genome shotgun (WGS) entry which is preliminary data.</text>
</comment>
<gene>
    <name evidence="1" type="ORF">QWZ15_19710</name>
</gene>
<dbReference type="InterPro" id="IPR014710">
    <property type="entry name" value="RmlC-like_jellyroll"/>
</dbReference>
<proteinExistence type="predicted"/>
<dbReference type="InterPro" id="IPR011051">
    <property type="entry name" value="RmlC_Cupin_sf"/>
</dbReference>
<evidence type="ECO:0000313" key="2">
    <source>
        <dbReference type="Proteomes" id="UP001236663"/>
    </source>
</evidence>
<name>A0ABT8CDL3_9BACT</name>
<dbReference type="CDD" id="cd02230">
    <property type="entry name" value="cupin_HP0902-like"/>
    <property type="match status" value="1"/>
</dbReference>
<dbReference type="EMBL" id="JAUFQS010000047">
    <property type="protein sequence ID" value="MDN3690059.1"/>
    <property type="molecule type" value="Genomic_DNA"/>
</dbReference>
<accession>A0ABT8CDL3</accession>
<evidence type="ECO:0000313" key="1">
    <source>
        <dbReference type="EMBL" id="MDN3690059.1"/>
    </source>
</evidence>
<dbReference type="Gene3D" id="2.60.120.10">
    <property type="entry name" value="Jelly Rolls"/>
    <property type="match status" value="1"/>
</dbReference>
<dbReference type="PANTHER" id="PTHR37694:SF1">
    <property type="entry name" value="SLR8022 PROTEIN"/>
    <property type="match status" value="1"/>
</dbReference>
<reference evidence="2" key="1">
    <citation type="journal article" date="2019" name="Int. J. Syst. Evol. Microbiol.">
        <title>The Global Catalogue of Microorganisms (GCM) 10K type strain sequencing project: providing services to taxonomists for standard genome sequencing and annotation.</title>
        <authorList>
            <consortium name="The Broad Institute Genomics Platform"/>
            <consortium name="The Broad Institute Genome Sequencing Center for Infectious Disease"/>
            <person name="Wu L."/>
            <person name="Ma J."/>
        </authorList>
    </citation>
    <scope>NUCLEOTIDE SEQUENCE [LARGE SCALE GENOMIC DNA]</scope>
    <source>
        <strain evidence="2">CECT 7706</strain>
    </source>
</reference>
<dbReference type="SUPFAM" id="SSF51182">
    <property type="entry name" value="RmlC-like cupins"/>
    <property type="match status" value="1"/>
</dbReference>
<dbReference type="RefSeq" id="WP_163383421.1">
    <property type="nucleotide sequence ID" value="NZ_JAUFQS010000047.1"/>
</dbReference>
<dbReference type="Proteomes" id="UP001236663">
    <property type="component" value="Unassembled WGS sequence"/>
</dbReference>
<protein>
    <submittedName>
        <fullName evidence="1">Cupin domain-containing protein</fullName>
    </submittedName>
</protein>
<sequence length="123" mass="13629">MIGSNKGDAEKDDKELEKSTSHLIAGIIEYLPRSVISKTILKKITGNITVSCLDAGEEMEEKSLPFDIYVQIIDGTAEILIDKEVYTLVLGEGIVIPAHSFHHFNANEQFKMISTVIKSGYED</sequence>
<organism evidence="1 2">
    <name type="scientific">Cyclobacterium jeungdonense</name>
    <dbReference type="NCBI Taxonomy" id="708087"/>
    <lineage>
        <taxon>Bacteria</taxon>
        <taxon>Pseudomonadati</taxon>
        <taxon>Bacteroidota</taxon>
        <taxon>Cytophagia</taxon>
        <taxon>Cytophagales</taxon>
        <taxon>Cyclobacteriaceae</taxon>
        <taxon>Cyclobacterium</taxon>
    </lineage>
</organism>
<dbReference type="PANTHER" id="PTHR37694">
    <property type="entry name" value="SLR8022 PROTEIN"/>
    <property type="match status" value="1"/>
</dbReference>